<feature type="transmembrane region" description="Helical" evidence="6">
    <location>
        <begin position="138"/>
        <end position="160"/>
    </location>
</feature>
<proteinExistence type="predicted"/>
<keyword evidence="2 6" id="KW-0812">Transmembrane</keyword>
<evidence type="ECO:0000256" key="3">
    <source>
        <dbReference type="ARBA" id="ARBA00022989"/>
    </source>
</evidence>
<dbReference type="PANTHER" id="PTHR10806">
    <property type="entry name" value="SIGNAL PEPTIDASE COMPLEX CATALYTIC SUBUNIT SEC11"/>
    <property type="match status" value="1"/>
</dbReference>
<dbReference type="GO" id="GO:0006465">
    <property type="term" value="P:signal peptide processing"/>
    <property type="evidence" value="ECO:0007669"/>
    <property type="project" value="UniProtKB-UniRule"/>
</dbReference>
<dbReference type="Pfam" id="PF10502">
    <property type="entry name" value="Peptidase_S26"/>
    <property type="match status" value="1"/>
</dbReference>
<dbReference type="PANTHER" id="PTHR10806:SF6">
    <property type="entry name" value="SIGNAL PEPTIDASE COMPLEX CATALYTIC SUBUNIT SEC11"/>
    <property type="match status" value="1"/>
</dbReference>
<dbReference type="Proteomes" id="UP000177276">
    <property type="component" value="Unassembled WGS sequence"/>
</dbReference>
<evidence type="ECO:0000313" key="8">
    <source>
        <dbReference type="EMBL" id="OHB11678.1"/>
    </source>
</evidence>
<evidence type="ECO:0000256" key="6">
    <source>
        <dbReference type="SAM" id="Phobius"/>
    </source>
</evidence>
<evidence type="ECO:0000256" key="5">
    <source>
        <dbReference type="NCBIfam" id="TIGR02228"/>
    </source>
</evidence>
<dbReference type="EC" id="3.4.21.89" evidence="5"/>
<dbReference type="AlphaFoldDB" id="A0A1G2UQL7"/>
<dbReference type="InterPro" id="IPR001733">
    <property type="entry name" value="Peptidase_S26B"/>
</dbReference>
<dbReference type="InterPro" id="IPR019533">
    <property type="entry name" value="Peptidase_S26"/>
</dbReference>
<comment type="caution">
    <text evidence="8">The sequence shown here is derived from an EMBL/GenBank/DDBJ whole genome shotgun (WGS) entry which is preliminary data.</text>
</comment>
<sequence>MKVLFNSIYYLFVVAIMVIALLLLATMIPIPGNIQAKIVKSGSMEPTIKTGGLVIIALSDSYKKGDVITFGKDTKTQIPTTHRIIEINGEGSLKTFITKGDANDAPDPTKTKQSEVSGKVIFSLPYLGFVLDFARKPFGFILLIGVPALIIILDEIGKIVKEVKAIKRRKLNATENNQQKNQTR</sequence>
<dbReference type="CDD" id="cd06530">
    <property type="entry name" value="S26_SPase_I"/>
    <property type="match status" value="1"/>
</dbReference>
<name>A0A1G2UQL7_9BACT</name>
<reference evidence="8 9" key="1">
    <citation type="journal article" date="2016" name="Nat. Commun.">
        <title>Thousands of microbial genomes shed light on interconnected biogeochemical processes in an aquifer system.</title>
        <authorList>
            <person name="Anantharaman K."/>
            <person name="Brown C.T."/>
            <person name="Hug L.A."/>
            <person name="Sharon I."/>
            <person name="Castelle C.J."/>
            <person name="Probst A.J."/>
            <person name="Thomas B.C."/>
            <person name="Singh A."/>
            <person name="Wilkins M.J."/>
            <person name="Karaoz U."/>
            <person name="Brodie E.L."/>
            <person name="Williams K.H."/>
            <person name="Hubbard S.S."/>
            <person name="Banfield J.F."/>
        </authorList>
    </citation>
    <scope>NUCLEOTIDE SEQUENCE [LARGE SCALE GENOMIC DNA]</scope>
</reference>
<evidence type="ECO:0000313" key="9">
    <source>
        <dbReference type="Proteomes" id="UP000177276"/>
    </source>
</evidence>
<evidence type="ECO:0000256" key="4">
    <source>
        <dbReference type="ARBA" id="ARBA00023136"/>
    </source>
</evidence>
<dbReference type="GO" id="GO:0016020">
    <property type="term" value="C:membrane"/>
    <property type="evidence" value="ECO:0007669"/>
    <property type="project" value="UniProtKB-SubCell"/>
</dbReference>
<feature type="domain" description="Peptidase S26" evidence="7">
    <location>
        <begin position="16"/>
        <end position="90"/>
    </location>
</feature>
<dbReference type="EMBL" id="MHWS01000024">
    <property type="protein sequence ID" value="OHB11678.1"/>
    <property type="molecule type" value="Genomic_DNA"/>
</dbReference>
<accession>A0A1G2UQL7</accession>
<protein>
    <recommendedName>
        <fullName evidence="5">Signal peptidase I</fullName>
        <ecNumber evidence="5">3.4.21.89</ecNumber>
    </recommendedName>
</protein>
<dbReference type="InterPro" id="IPR036286">
    <property type="entry name" value="LexA/Signal_pep-like_sf"/>
</dbReference>
<comment type="subcellular location">
    <subcellularLocation>
        <location evidence="1">Membrane</location>
    </subcellularLocation>
</comment>
<dbReference type="PRINTS" id="PR00728">
    <property type="entry name" value="SIGNALPTASE"/>
</dbReference>
<keyword evidence="4 6" id="KW-0472">Membrane</keyword>
<evidence type="ECO:0000256" key="2">
    <source>
        <dbReference type="ARBA" id="ARBA00022692"/>
    </source>
</evidence>
<dbReference type="GO" id="GO:0004252">
    <property type="term" value="F:serine-type endopeptidase activity"/>
    <property type="evidence" value="ECO:0007669"/>
    <property type="project" value="UniProtKB-UniRule"/>
</dbReference>
<dbReference type="Gene3D" id="2.10.109.10">
    <property type="entry name" value="Umud Fragment, subunit A"/>
    <property type="match status" value="1"/>
</dbReference>
<evidence type="ECO:0000259" key="7">
    <source>
        <dbReference type="Pfam" id="PF10502"/>
    </source>
</evidence>
<organism evidence="8 9">
    <name type="scientific">Candidatus Zambryskibacteria bacterium RIFCSPLOWO2_12_FULL_39_16</name>
    <dbReference type="NCBI Taxonomy" id="1802775"/>
    <lineage>
        <taxon>Bacteria</taxon>
        <taxon>Candidatus Zambryskiibacteriota</taxon>
    </lineage>
</organism>
<dbReference type="GO" id="GO:0009003">
    <property type="term" value="F:signal peptidase activity"/>
    <property type="evidence" value="ECO:0007669"/>
    <property type="project" value="UniProtKB-EC"/>
</dbReference>
<evidence type="ECO:0000256" key="1">
    <source>
        <dbReference type="ARBA" id="ARBA00004370"/>
    </source>
</evidence>
<gene>
    <name evidence="8" type="ORF">A3G46_00170</name>
</gene>
<dbReference type="NCBIfam" id="TIGR02228">
    <property type="entry name" value="sigpep_I_arch"/>
    <property type="match status" value="1"/>
</dbReference>
<feature type="transmembrane region" description="Helical" evidence="6">
    <location>
        <begin position="7"/>
        <end position="30"/>
    </location>
</feature>
<keyword evidence="3 6" id="KW-1133">Transmembrane helix</keyword>
<dbReference type="SUPFAM" id="SSF51306">
    <property type="entry name" value="LexA/Signal peptidase"/>
    <property type="match status" value="1"/>
</dbReference>